<dbReference type="Proteomes" id="UP000316093">
    <property type="component" value="Chromosome"/>
</dbReference>
<proteinExistence type="predicted"/>
<dbReference type="EMBL" id="CP041046">
    <property type="protein sequence ID" value="QDE39878.1"/>
    <property type="molecule type" value="Genomic_DNA"/>
</dbReference>
<dbReference type="AlphaFoldDB" id="A0A4Y5Z6L3"/>
<reference evidence="1 2" key="1">
    <citation type="submission" date="2019-06" db="EMBL/GenBank/DDBJ databases">
        <title>A complete genome sequence for Luteibacter pinisoli MAH-14.</title>
        <authorList>
            <person name="Baltrus D.A."/>
        </authorList>
    </citation>
    <scope>NUCLEOTIDE SEQUENCE [LARGE SCALE GENOMIC DNA]</scope>
    <source>
        <strain evidence="1 2">MAH-14</strain>
    </source>
</reference>
<keyword evidence="2" id="KW-1185">Reference proteome</keyword>
<sequence length="129" mass="14223">MSDDTNDDYLNYLSQLRKTLEVASADPVEQCEIMGSYNAPWELKTDAGDFIGSVLSLQRGQLNAATVDRLTEFKRLLQDLPDAAVIPEGESMTTFAGCLVAFKHPSWVPVRQSASELLSIVSDPFAEPR</sequence>
<dbReference type="KEGG" id="lpy:FIV34_11980"/>
<dbReference type="OrthoDB" id="5986519at2"/>
<evidence type="ECO:0000313" key="1">
    <source>
        <dbReference type="EMBL" id="QDE39878.1"/>
    </source>
</evidence>
<gene>
    <name evidence="1" type="ORF">FIV34_11980</name>
</gene>
<accession>A0A4Y5Z6L3</accession>
<name>A0A4Y5Z6L3_9GAMM</name>
<protein>
    <submittedName>
        <fullName evidence="1">Uncharacterized protein</fullName>
    </submittedName>
</protein>
<organism evidence="1 2">
    <name type="scientific">Luteibacter pinisoli</name>
    <dbReference type="NCBI Taxonomy" id="2589080"/>
    <lineage>
        <taxon>Bacteria</taxon>
        <taxon>Pseudomonadati</taxon>
        <taxon>Pseudomonadota</taxon>
        <taxon>Gammaproteobacteria</taxon>
        <taxon>Lysobacterales</taxon>
        <taxon>Rhodanobacteraceae</taxon>
        <taxon>Luteibacter</taxon>
    </lineage>
</organism>
<evidence type="ECO:0000313" key="2">
    <source>
        <dbReference type="Proteomes" id="UP000316093"/>
    </source>
</evidence>
<dbReference type="RefSeq" id="WP_139983040.1">
    <property type="nucleotide sequence ID" value="NZ_CP041046.1"/>
</dbReference>